<keyword evidence="8" id="KW-1185">Reference proteome</keyword>
<dbReference type="Ensembl" id="ENSMODT00000064372.1">
    <property type="protein sequence ID" value="ENSMODP00000041768.1"/>
    <property type="gene ID" value="ENSMODG00000017149.4"/>
</dbReference>
<keyword evidence="2" id="KW-0106">Calcium</keyword>
<protein>
    <submittedName>
        <fullName evidence="7">RALBP1 associated Eps domain containing 2</fullName>
    </submittedName>
</protein>
<dbReference type="Bgee" id="ENSMODG00000017149">
    <property type="expression patterns" value="Expressed in blood and 17 other cell types or tissues"/>
</dbReference>
<keyword evidence="3" id="KW-0175">Coiled coil</keyword>
<dbReference type="SMART" id="SM00027">
    <property type="entry name" value="EH"/>
    <property type="match status" value="1"/>
</dbReference>
<dbReference type="PANTHER" id="PTHR11216:SF64">
    <property type="entry name" value="RALBP1-ASSOCIATED EPS DOMAIN-CONTAINING PROTEIN 2"/>
    <property type="match status" value="1"/>
</dbReference>
<feature type="compositionally biased region" description="Low complexity" evidence="4">
    <location>
        <begin position="397"/>
        <end position="408"/>
    </location>
</feature>
<keyword evidence="1" id="KW-0479">Metal-binding</keyword>
<evidence type="ECO:0000256" key="2">
    <source>
        <dbReference type="ARBA" id="ARBA00022837"/>
    </source>
</evidence>
<reference evidence="7" key="2">
    <citation type="submission" date="2025-08" db="UniProtKB">
        <authorList>
            <consortium name="Ensembl"/>
        </authorList>
    </citation>
    <scope>IDENTIFICATION</scope>
</reference>
<dbReference type="InterPro" id="IPR002048">
    <property type="entry name" value="EF_hand_dom"/>
</dbReference>
<evidence type="ECO:0000259" key="5">
    <source>
        <dbReference type="PROSITE" id="PS50031"/>
    </source>
</evidence>
<dbReference type="PROSITE" id="PS50222">
    <property type="entry name" value="EF_HAND_2"/>
    <property type="match status" value="1"/>
</dbReference>
<dbReference type="Proteomes" id="UP000002280">
    <property type="component" value="Chromosome 7"/>
</dbReference>
<evidence type="ECO:0000313" key="7">
    <source>
        <dbReference type="Ensembl" id="ENSMODP00000041768.1"/>
    </source>
</evidence>
<dbReference type="SUPFAM" id="SSF47473">
    <property type="entry name" value="EF-hand"/>
    <property type="match status" value="1"/>
</dbReference>
<dbReference type="GO" id="GO:0005509">
    <property type="term" value="F:calcium ion binding"/>
    <property type="evidence" value="ECO:0007669"/>
    <property type="project" value="InterPro"/>
</dbReference>
<feature type="region of interest" description="Disordered" evidence="4">
    <location>
        <begin position="36"/>
        <end position="65"/>
    </location>
</feature>
<dbReference type="InterPro" id="IPR000261">
    <property type="entry name" value="EH_dom"/>
</dbReference>
<feature type="region of interest" description="Disordered" evidence="4">
    <location>
        <begin position="289"/>
        <end position="336"/>
    </location>
</feature>
<evidence type="ECO:0000313" key="8">
    <source>
        <dbReference type="Proteomes" id="UP000002280"/>
    </source>
</evidence>
<dbReference type="CDD" id="cd00052">
    <property type="entry name" value="EH"/>
    <property type="match status" value="1"/>
</dbReference>
<dbReference type="AlphaFoldDB" id="A0A5F8G2R0"/>
<gene>
    <name evidence="7" type="primary">REPS2</name>
</gene>
<evidence type="ECO:0000256" key="1">
    <source>
        <dbReference type="ARBA" id="ARBA00022723"/>
    </source>
</evidence>
<feature type="compositionally biased region" description="Polar residues" evidence="4">
    <location>
        <begin position="353"/>
        <end position="363"/>
    </location>
</feature>
<name>A0A5F8G2R0_MONDO</name>
<proteinExistence type="predicted"/>
<dbReference type="GeneTree" id="ENSGT00940000158080"/>
<feature type="region of interest" description="Disordered" evidence="4">
    <location>
        <begin position="348"/>
        <end position="423"/>
    </location>
</feature>
<dbReference type="PROSITE" id="PS50031">
    <property type="entry name" value="EH"/>
    <property type="match status" value="1"/>
</dbReference>
<reference evidence="7 8" key="1">
    <citation type="journal article" date="2007" name="Nature">
        <title>Genome of the marsupial Monodelphis domestica reveals innovation in non-coding sequences.</title>
        <authorList>
            <person name="Mikkelsen T.S."/>
            <person name="Wakefield M.J."/>
            <person name="Aken B."/>
            <person name="Amemiya C.T."/>
            <person name="Chang J.L."/>
            <person name="Duke S."/>
            <person name="Garber M."/>
            <person name="Gentles A.J."/>
            <person name="Goodstadt L."/>
            <person name="Heger A."/>
            <person name="Jurka J."/>
            <person name="Kamal M."/>
            <person name="Mauceli E."/>
            <person name="Searle S.M."/>
            <person name="Sharpe T."/>
            <person name="Baker M.L."/>
            <person name="Batzer M.A."/>
            <person name="Benos P.V."/>
            <person name="Belov K."/>
            <person name="Clamp M."/>
            <person name="Cook A."/>
            <person name="Cuff J."/>
            <person name="Das R."/>
            <person name="Davidow L."/>
            <person name="Deakin J.E."/>
            <person name="Fazzari M.J."/>
            <person name="Glass J.L."/>
            <person name="Grabherr M."/>
            <person name="Greally J.M."/>
            <person name="Gu W."/>
            <person name="Hore T.A."/>
            <person name="Huttley G.A."/>
            <person name="Kleber M."/>
            <person name="Jirtle R.L."/>
            <person name="Koina E."/>
            <person name="Lee J.T."/>
            <person name="Mahony S."/>
            <person name="Marra M.A."/>
            <person name="Miller R.D."/>
            <person name="Nicholls R.D."/>
            <person name="Oda M."/>
            <person name="Papenfuss A.T."/>
            <person name="Parra Z.E."/>
            <person name="Pollock D.D."/>
            <person name="Ray D.A."/>
            <person name="Schein J.E."/>
            <person name="Speed T.P."/>
            <person name="Thompson K."/>
            <person name="VandeBerg J.L."/>
            <person name="Wade C.M."/>
            <person name="Walker J.A."/>
            <person name="Waters P.D."/>
            <person name="Webber C."/>
            <person name="Weidman J.R."/>
            <person name="Xie X."/>
            <person name="Zody M.C."/>
            <person name="Baldwin J."/>
            <person name="Abdouelleil A."/>
            <person name="Abdulkadir J."/>
            <person name="Abebe A."/>
            <person name="Abera B."/>
            <person name="Abreu J."/>
            <person name="Acer S.C."/>
            <person name="Aftuck L."/>
            <person name="Alexander A."/>
            <person name="An P."/>
            <person name="Anderson E."/>
            <person name="Anderson S."/>
            <person name="Arachi H."/>
            <person name="Azer M."/>
            <person name="Bachantsang P."/>
            <person name="Barry A."/>
            <person name="Bayul T."/>
            <person name="Berlin A."/>
            <person name="Bessette D."/>
            <person name="Bloom T."/>
            <person name="Bloom T."/>
            <person name="Boguslavskiy L."/>
            <person name="Bonnet C."/>
            <person name="Boukhgalter B."/>
            <person name="Bourzgui I."/>
            <person name="Brown A."/>
            <person name="Cahill P."/>
            <person name="Channer S."/>
            <person name="Cheshatsang Y."/>
            <person name="Chuda L."/>
            <person name="Citroen M."/>
            <person name="Collymore A."/>
            <person name="Cooke P."/>
            <person name="Costello M."/>
            <person name="D'Aco K."/>
            <person name="Daza R."/>
            <person name="De Haan G."/>
            <person name="DeGray S."/>
            <person name="DeMaso C."/>
            <person name="Dhargay N."/>
            <person name="Dooley K."/>
            <person name="Dooley E."/>
            <person name="Doricent M."/>
            <person name="Dorje P."/>
            <person name="Dorjee K."/>
            <person name="Dupes A."/>
            <person name="Elong R."/>
            <person name="Falk J."/>
            <person name="Farina A."/>
            <person name="Faro S."/>
            <person name="Ferguson D."/>
            <person name="Fisher S."/>
            <person name="Foley C.D."/>
            <person name="Franke A."/>
            <person name="Friedrich D."/>
            <person name="Gadbois L."/>
            <person name="Gearin G."/>
            <person name="Gearin C.R."/>
            <person name="Giannoukos G."/>
            <person name="Goode T."/>
            <person name="Graham J."/>
            <person name="Grandbois E."/>
            <person name="Grewal S."/>
            <person name="Gyaltsen K."/>
            <person name="Hafez N."/>
            <person name="Hagos B."/>
            <person name="Hall J."/>
            <person name="Henson C."/>
            <person name="Hollinger A."/>
            <person name="Honan T."/>
            <person name="Huard M.D."/>
            <person name="Hughes L."/>
            <person name="Hurhula B."/>
            <person name="Husby M.E."/>
            <person name="Kamat A."/>
            <person name="Kanga B."/>
            <person name="Kashin S."/>
            <person name="Khazanovich D."/>
            <person name="Kisner P."/>
            <person name="Lance K."/>
            <person name="Lara M."/>
            <person name="Lee W."/>
            <person name="Lennon N."/>
            <person name="Letendre F."/>
            <person name="LeVine R."/>
            <person name="Lipovsky A."/>
            <person name="Liu X."/>
            <person name="Liu J."/>
            <person name="Liu S."/>
            <person name="Lokyitsang T."/>
            <person name="Lokyitsang Y."/>
            <person name="Lubonja R."/>
            <person name="Lui A."/>
            <person name="MacDonald P."/>
            <person name="Magnisalis V."/>
            <person name="Maru K."/>
            <person name="Matthews C."/>
            <person name="McCusker W."/>
            <person name="McDonough S."/>
            <person name="Mehta T."/>
            <person name="Meldrim J."/>
            <person name="Meneus L."/>
            <person name="Mihai O."/>
            <person name="Mihalev A."/>
            <person name="Mihova T."/>
            <person name="Mittelman R."/>
            <person name="Mlenga V."/>
            <person name="Montmayeur A."/>
            <person name="Mulrain L."/>
            <person name="Navidi A."/>
            <person name="Naylor J."/>
            <person name="Negash T."/>
            <person name="Nguyen T."/>
            <person name="Nguyen N."/>
            <person name="Nicol R."/>
            <person name="Norbu C."/>
            <person name="Norbu N."/>
            <person name="Novod N."/>
            <person name="O'Neill B."/>
            <person name="Osman S."/>
            <person name="Markiewicz E."/>
            <person name="Oyono O.L."/>
            <person name="Patti C."/>
            <person name="Phunkhang P."/>
            <person name="Pierre F."/>
            <person name="Priest M."/>
            <person name="Raghuraman S."/>
            <person name="Rege F."/>
            <person name="Reyes R."/>
            <person name="Rise C."/>
            <person name="Rogov P."/>
            <person name="Ross K."/>
            <person name="Ryan E."/>
            <person name="Settipalli S."/>
            <person name="Shea T."/>
            <person name="Sherpa N."/>
            <person name="Shi L."/>
            <person name="Shih D."/>
            <person name="Sparrow T."/>
            <person name="Spaulding J."/>
            <person name="Stalker J."/>
            <person name="Stange-Thomann N."/>
            <person name="Stavropoulos S."/>
            <person name="Stone C."/>
            <person name="Strader C."/>
            <person name="Tesfaye S."/>
            <person name="Thomson T."/>
            <person name="Thoulutsang Y."/>
            <person name="Thoulutsang D."/>
            <person name="Topham K."/>
            <person name="Topping I."/>
            <person name="Tsamla T."/>
            <person name="Vassiliev H."/>
            <person name="Vo A."/>
            <person name="Wangchuk T."/>
            <person name="Wangdi T."/>
            <person name="Weiand M."/>
            <person name="Wilkinson J."/>
            <person name="Wilson A."/>
            <person name="Yadav S."/>
            <person name="Young G."/>
            <person name="Yu Q."/>
            <person name="Zembek L."/>
            <person name="Zhong D."/>
            <person name="Zimmer A."/>
            <person name="Zwirko Z."/>
            <person name="Jaffe D.B."/>
            <person name="Alvarez P."/>
            <person name="Brockman W."/>
            <person name="Butler J."/>
            <person name="Chin C."/>
            <person name="Gnerre S."/>
            <person name="MacCallum I."/>
            <person name="Graves J.A."/>
            <person name="Ponting C.P."/>
            <person name="Breen M."/>
            <person name="Samollow P.B."/>
            <person name="Lander E.S."/>
            <person name="Lindblad-Toh K."/>
        </authorList>
    </citation>
    <scope>NUCLEOTIDE SEQUENCE [LARGE SCALE GENOMIC DNA]</scope>
</reference>
<feature type="compositionally biased region" description="Pro residues" evidence="4">
    <location>
        <begin position="294"/>
        <end position="305"/>
    </location>
</feature>
<sequence>MALKNDSEIRYSNPADLHGLKCQIPYVTMEKNSFKRMDDGEKQQETMSPTMSPISSPPSSPSNYQRVPLTYGYGKLRSGMDQMHAAPYEARQVALQQEGPTAGSHGSKPPRLQASLIRSLSVEREPQESNNNYPDDPWRITEEQREYYINQFKSLQPDLSSFISGSLAKNFFTKSKLTIPELSYIWELSDVDCDGALTLPEFCAAFHLIVARKNGYPLPESLPQTLQPDYLQTAFLKPKRDCALFDSYSESSMTVNQQPRDLNRIETSMKEKAELTAPAQEANIDDKQAAKPGLLPPPPALPPRPFVSQISHHNTNNDSISQPKPPGQPPGYGDFRLPEQTEQVSEIELHPQLTRTPSQTEESGSPVKKDLPHTQPPSKPIRRKFRPENQVMENQEPSVSGTSSVPTSKPHAPVQKQSSKQKKAIQTAIRKNKEANAVLARLNSELQQQLKEVHQERIALENQLEQLRPVTVL</sequence>
<evidence type="ECO:0000256" key="4">
    <source>
        <dbReference type="SAM" id="MobiDB-lite"/>
    </source>
</evidence>
<dbReference type="PANTHER" id="PTHR11216">
    <property type="entry name" value="EH DOMAIN"/>
    <property type="match status" value="1"/>
</dbReference>
<feature type="domain" description="EF-hand" evidence="6">
    <location>
        <begin position="177"/>
        <end position="212"/>
    </location>
</feature>
<dbReference type="Gene3D" id="1.10.238.10">
    <property type="entry name" value="EF-hand"/>
    <property type="match status" value="1"/>
</dbReference>
<accession>A0A5F8G2R0</accession>
<evidence type="ECO:0000259" key="6">
    <source>
        <dbReference type="PROSITE" id="PS50222"/>
    </source>
</evidence>
<feature type="compositionally biased region" description="Polar residues" evidence="4">
    <location>
        <begin position="308"/>
        <end position="321"/>
    </location>
</feature>
<dbReference type="InterPro" id="IPR018247">
    <property type="entry name" value="EF_Hand_1_Ca_BS"/>
</dbReference>
<dbReference type="Pfam" id="PF12763">
    <property type="entry name" value="EH"/>
    <property type="match status" value="1"/>
</dbReference>
<dbReference type="PROSITE" id="PS00018">
    <property type="entry name" value="EF_HAND_1"/>
    <property type="match status" value="1"/>
</dbReference>
<feature type="coiled-coil region" evidence="3">
    <location>
        <begin position="425"/>
        <end position="466"/>
    </location>
</feature>
<reference evidence="7" key="3">
    <citation type="submission" date="2025-09" db="UniProtKB">
        <authorList>
            <consortium name="Ensembl"/>
        </authorList>
    </citation>
    <scope>IDENTIFICATION</scope>
</reference>
<feature type="domain" description="EH" evidence="5">
    <location>
        <begin position="144"/>
        <end position="228"/>
    </location>
</feature>
<evidence type="ECO:0000256" key="3">
    <source>
        <dbReference type="SAM" id="Coils"/>
    </source>
</evidence>
<dbReference type="InterPro" id="IPR011992">
    <property type="entry name" value="EF-hand-dom_pair"/>
</dbReference>
<organism evidence="7 8">
    <name type="scientific">Monodelphis domestica</name>
    <name type="common">Gray short-tailed opossum</name>
    <dbReference type="NCBI Taxonomy" id="13616"/>
    <lineage>
        <taxon>Eukaryota</taxon>
        <taxon>Metazoa</taxon>
        <taxon>Chordata</taxon>
        <taxon>Craniata</taxon>
        <taxon>Vertebrata</taxon>
        <taxon>Euteleostomi</taxon>
        <taxon>Mammalia</taxon>
        <taxon>Metatheria</taxon>
        <taxon>Didelphimorphia</taxon>
        <taxon>Didelphidae</taxon>
        <taxon>Monodelphis</taxon>
    </lineage>
</organism>